<dbReference type="OrthoDB" id="6432498at2"/>
<protein>
    <recommendedName>
        <fullName evidence="3">Pyocin immunity protein</fullName>
    </recommendedName>
</protein>
<dbReference type="Pfam" id="PF19929">
    <property type="entry name" value="DUF6392"/>
    <property type="match status" value="1"/>
</dbReference>
<gene>
    <name evidence="1" type="ORF">NCTC12151_03403</name>
</gene>
<sequence>MTVNVEALIRSLGKSYHEIMEARLIPYQTEPKGFSGSPNLSIDMKKEGVFLSFKREGRVLQGIELIIIYEKVKNWVFPNELPSPLKTNMSRSWVHDTFGPPDGNVPPKTILKKQYGWTDKFTVEGFHIPITMQMHYDLNDQVERIYFLPTSELRW</sequence>
<dbReference type="KEGG" id="lri:NCTC12151_03403"/>
<name>A0A2X4V0B3_9GAMM</name>
<accession>A0A2X4V0B3</accession>
<dbReference type="AlphaFoldDB" id="A0A2X4V0B3"/>
<dbReference type="EMBL" id="LS483470">
    <property type="protein sequence ID" value="SQI44069.1"/>
    <property type="molecule type" value="Genomic_DNA"/>
</dbReference>
<evidence type="ECO:0000313" key="2">
    <source>
        <dbReference type="Proteomes" id="UP000249005"/>
    </source>
</evidence>
<proteinExistence type="predicted"/>
<dbReference type="InterPro" id="IPR045657">
    <property type="entry name" value="DUF6392"/>
</dbReference>
<dbReference type="Proteomes" id="UP000249005">
    <property type="component" value="Chromosome 1"/>
</dbReference>
<organism evidence="1 2">
    <name type="scientific">Leminorella richardii</name>
    <dbReference type="NCBI Taxonomy" id="158841"/>
    <lineage>
        <taxon>Bacteria</taxon>
        <taxon>Pseudomonadati</taxon>
        <taxon>Pseudomonadota</taxon>
        <taxon>Gammaproteobacteria</taxon>
        <taxon>Enterobacterales</taxon>
        <taxon>Budviciaceae</taxon>
        <taxon>Leminorella</taxon>
    </lineage>
</organism>
<keyword evidence="2" id="KW-1185">Reference proteome</keyword>
<evidence type="ECO:0008006" key="3">
    <source>
        <dbReference type="Google" id="ProtNLM"/>
    </source>
</evidence>
<reference evidence="1 2" key="1">
    <citation type="submission" date="2018-06" db="EMBL/GenBank/DDBJ databases">
        <authorList>
            <consortium name="Pathogen Informatics"/>
            <person name="Doyle S."/>
        </authorList>
    </citation>
    <scope>NUCLEOTIDE SEQUENCE [LARGE SCALE GENOMIC DNA]</scope>
    <source>
        <strain evidence="1 2">NCTC12151</strain>
    </source>
</reference>
<evidence type="ECO:0000313" key="1">
    <source>
        <dbReference type="EMBL" id="SQI44069.1"/>
    </source>
</evidence>
<dbReference type="RefSeq" id="WP_111741677.1">
    <property type="nucleotide sequence ID" value="NZ_LR698987.1"/>
</dbReference>